<sequence>MKFGKFNLVLRVFALLTLAFCNSITLQAIEINHGFEGNMFDTIIDEHRFVNSESKTELRENEDSFIQNEALDSLQLGIIFRDDFSNEELGAMPKLWKSSGGGAVVNEKGENWLELKANVTYRIDSLIDLPEDFEVSFDLLTKSDQARDIGAMRFGFGRDNSVRRYIMDAYNNNAITSTQIHFSNKKVTSSSSDTKLYTTDNFPLNSYANRLMKVRIQVKGENMIIFIDDEKLLDAAMFNKNSVKFFYLSAPFNYKNDARMYFKNFKIVAID</sequence>
<feature type="chain" id="PRO_5045719804" evidence="1">
    <location>
        <begin position="29"/>
        <end position="271"/>
    </location>
</feature>
<gene>
    <name evidence="2" type="ORF">MM239_03265</name>
</gene>
<comment type="caution">
    <text evidence="2">The sequence shown here is derived from an EMBL/GenBank/DDBJ whole genome shotgun (WGS) entry which is preliminary data.</text>
</comment>
<dbReference type="Gene3D" id="2.60.120.560">
    <property type="entry name" value="Exo-inulinase, domain 1"/>
    <property type="match status" value="1"/>
</dbReference>
<evidence type="ECO:0000313" key="2">
    <source>
        <dbReference type="EMBL" id="MCH7408403.1"/>
    </source>
</evidence>
<organism evidence="2 3">
    <name type="scientific">Belliella filtrata</name>
    <dbReference type="NCBI Taxonomy" id="2923435"/>
    <lineage>
        <taxon>Bacteria</taxon>
        <taxon>Pseudomonadati</taxon>
        <taxon>Bacteroidota</taxon>
        <taxon>Cytophagia</taxon>
        <taxon>Cytophagales</taxon>
        <taxon>Cyclobacteriaceae</taxon>
        <taxon>Belliella</taxon>
    </lineage>
</organism>
<accession>A0ABS9UWH5</accession>
<dbReference type="RefSeq" id="WP_241346564.1">
    <property type="nucleotide sequence ID" value="NZ_JAKZGP010000004.1"/>
</dbReference>
<reference evidence="2" key="1">
    <citation type="submission" date="2022-03" db="EMBL/GenBank/DDBJ databases">
        <title>De novo assembled genomes of Belliella spp. (Cyclobacteriaceae) strains.</title>
        <authorList>
            <person name="Szabo A."/>
            <person name="Korponai K."/>
            <person name="Felfoldi T."/>
        </authorList>
    </citation>
    <scope>NUCLEOTIDE SEQUENCE</scope>
    <source>
        <strain evidence="2">DSM 111904</strain>
    </source>
</reference>
<protein>
    <submittedName>
        <fullName evidence="2">Uncharacterized protein</fullName>
    </submittedName>
</protein>
<evidence type="ECO:0000313" key="3">
    <source>
        <dbReference type="Proteomes" id="UP001165489"/>
    </source>
</evidence>
<dbReference type="EMBL" id="JAKZGP010000004">
    <property type="protein sequence ID" value="MCH7408403.1"/>
    <property type="molecule type" value="Genomic_DNA"/>
</dbReference>
<dbReference type="Proteomes" id="UP001165489">
    <property type="component" value="Unassembled WGS sequence"/>
</dbReference>
<name>A0ABS9UWH5_9BACT</name>
<evidence type="ECO:0000256" key="1">
    <source>
        <dbReference type="SAM" id="SignalP"/>
    </source>
</evidence>
<proteinExistence type="predicted"/>
<keyword evidence="1" id="KW-0732">Signal</keyword>
<keyword evidence="3" id="KW-1185">Reference proteome</keyword>
<feature type="signal peptide" evidence="1">
    <location>
        <begin position="1"/>
        <end position="28"/>
    </location>
</feature>